<evidence type="ECO:0000256" key="1">
    <source>
        <dbReference type="ARBA" id="ARBA00010587"/>
    </source>
</evidence>
<dbReference type="InterPro" id="IPR012827">
    <property type="entry name" value="Hemerythrin_metal-bd"/>
</dbReference>
<gene>
    <name evidence="5" type="ORF">E1N52_39875</name>
</gene>
<name>A0A4R5L240_9BURK</name>
<dbReference type="InterPro" id="IPR012312">
    <property type="entry name" value="Hemerythrin-like"/>
</dbReference>
<sequence>MNSPAPRPSPTLAPDLQLGEPMTDTMHAEFVALLDALACASDETWIGAFDAWTAHTKQHFAQEEAWMEEMNFGPRHCHGSQHRHVLNVAGEVRRQVADEGRFDTGRQLVGELREWFAWHVKSMDALMVEALRARGIAQIDHVDQIV</sequence>
<proteinExistence type="inferred from homology"/>
<comment type="similarity">
    <text evidence="1">Belongs to the hemerythrin family.</text>
</comment>
<accession>A0A4R5L240</accession>
<comment type="caution">
    <text evidence="5">The sequence shown here is derived from an EMBL/GenBank/DDBJ whole genome shotgun (WGS) entry which is preliminary data.</text>
</comment>
<dbReference type="NCBIfam" id="NF002522">
    <property type="entry name" value="PRK01917.1"/>
    <property type="match status" value="1"/>
</dbReference>
<dbReference type="EMBL" id="SMOD01000063">
    <property type="protein sequence ID" value="TDG02412.1"/>
    <property type="molecule type" value="Genomic_DNA"/>
</dbReference>
<dbReference type="InterPro" id="IPR035938">
    <property type="entry name" value="Hemerythrin-like_sf"/>
</dbReference>
<dbReference type="Gene3D" id="1.20.120.50">
    <property type="entry name" value="Hemerythrin-like"/>
    <property type="match status" value="1"/>
</dbReference>
<dbReference type="SUPFAM" id="SSF47188">
    <property type="entry name" value="Hemerythrin-like"/>
    <property type="match status" value="1"/>
</dbReference>
<dbReference type="InterPro" id="IPR016131">
    <property type="entry name" value="Haemerythrin_Fe_BS"/>
</dbReference>
<dbReference type="CDD" id="cd12107">
    <property type="entry name" value="Hemerythrin"/>
    <property type="match status" value="1"/>
</dbReference>
<reference evidence="5 6" key="1">
    <citation type="submission" date="2019-03" db="EMBL/GenBank/DDBJ databases">
        <title>Paraburkholderia sp. isolated from native Mimosa gymnas in Guartela State Park, Brazil.</title>
        <authorList>
            <person name="Paulitsch F."/>
            <person name="Hungria M."/>
            <person name="Delamuta J.R.M."/>
            <person name="Ribeiro R.A."/>
            <person name="Dall'Agnol R."/>
            <person name="Silva J.S.B."/>
        </authorList>
    </citation>
    <scope>NUCLEOTIDE SEQUENCE [LARGE SCALE GENOMIC DNA]</scope>
    <source>
        <strain evidence="5 6">CNPSo 3008</strain>
    </source>
</reference>
<protein>
    <submittedName>
        <fullName evidence="5">Bacteriohemerythrin</fullName>
    </submittedName>
</protein>
<dbReference type="Proteomes" id="UP000295606">
    <property type="component" value="Unassembled WGS sequence"/>
</dbReference>
<dbReference type="PROSITE" id="PS00550">
    <property type="entry name" value="HEMERYTHRINS"/>
    <property type="match status" value="1"/>
</dbReference>
<feature type="domain" description="Hemerythrin-like" evidence="4">
    <location>
        <begin position="24"/>
        <end position="130"/>
    </location>
</feature>
<evidence type="ECO:0000256" key="2">
    <source>
        <dbReference type="ARBA" id="ARBA00022723"/>
    </source>
</evidence>
<evidence type="ECO:0000313" key="6">
    <source>
        <dbReference type="Proteomes" id="UP000295606"/>
    </source>
</evidence>
<dbReference type="OrthoDB" id="5296936at2"/>
<dbReference type="RefSeq" id="WP_133190246.1">
    <property type="nucleotide sequence ID" value="NZ_SMOD01000063.1"/>
</dbReference>
<dbReference type="AlphaFoldDB" id="A0A4R5L240"/>
<dbReference type="Pfam" id="PF01814">
    <property type="entry name" value="Hemerythrin"/>
    <property type="match status" value="1"/>
</dbReference>
<evidence type="ECO:0000313" key="5">
    <source>
        <dbReference type="EMBL" id="TDG02412.1"/>
    </source>
</evidence>
<dbReference type="NCBIfam" id="TIGR02481">
    <property type="entry name" value="hemeryth_dom"/>
    <property type="match status" value="1"/>
</dbReference>
<organism evidence="5 6">
    <name type="scientific">Paraburkholderia guartelaensis</name>
    <dbReference type="NCBI Taxonomy" id="2546446"/>
    <lineage>
        <taxon>Bacteria</taxon>
        <taxon>Pseudomonadati</taxon>
        <taxon>Pseudomonadota</taxon>
        <taxon>Betaproteobacteria</taxon>
        <taxon>Burkholderiales</taxon>
        <taxon>Burkholderiaceae</taxon>
        <taxon>Paraburkholderia</taxon>
    </lineage>
</organism>
<keyword evidence="2" id="KW-0479">Metal-binding</keyword>
<evidence type="ECO:0000256" key="3">
    <source>
        <dbReference type="ARBA" id="ARBA00023004"/>
    </source>
</evidence>
<evidence type="ECO:0000259" key="4">
    <source>
        <dbReference type="Pfam" id="PF01814"/>
    </source>
</evidence>
<keyword evidence="3" id="KW-0408">Iron</keyword>
<dbReference type="GO" id="GO:0046872">
    <property type="term" value="F:metal ion binding"/>
    <property type="evidence" value="ECO:0007669"/>
    <property type="project" value="UniProtKB-KW"/>
</dbReference>